<dbReference type="GO" id="GO:0016787">
    <property type="term" value="F:hydrolase activity"/>
    <property type="evidence" value="ECO:0007669"/>
    <property type="project" value="UniProtKB-KW"/>
</dbReference>
<proteinExistence type="inferred from homology"/>
<dbReference type="GO" id="GO:0080048">
    <property type="term" value="F:GDP-D-glucose phosphorylase activity"/>
    <property type="evidence" value="ECO:0007669"/>
    <property type="project" value="InterPro"/>
</dbReference>
<evidence type="ECO:0000259" key="10">
    <source>
        <dbReference type="Pfam" id="PF26217"/>
    </source>
</evidence>
<comment type="caution">
    <text evidence="11">The sequence shown here is derived from an EMBL/GenBank/DDBJ whole genome shotgun (WGS) entry which is preliminary data.</text>
</comment>
<organism evidence="11 12">
    <name type="scientific">Ananas comosus</name>
    <name type="common">Pineapple</name>
    <name type="synonym">Ananas ananas</name>
    <dbReference type="NCBI Taxonomy" id="4615"/>
    <lineage>
        <taxon>Eukaryota</taxon>
        <taxon>Viridiplantae</taxon>
        <taxon>Streptophyta</taxon>
        <taxon>Embryophyta</taxon>
        <taxon>Tracheophyta</taxon>
        <taxon>Spermatophyta</taxon>
        <taxon>Magnoliopsida</taxon>
        <taxon>Liliopsida</taxon>
        <taxon>Poales</taxon>
        <taxon>Bromeliaceae</taxon>
        <taxon>Bromelioideae</taxon>
        <taxon>Ananas</taxon>
    </lineage>
</organism>
<dbReference type="GO" id="GO:0000166">
    <property type="term" value="F:nucleotide binding"/>
    <property type="evidence" value="ECO:0007669"/>
    <property type="project" value="UniProtKB-KW"/>
</dbReference>
<dbReference type="GO" id="GO:0005737">
    <property type="term" value="C:cytoplasm"/>
    <property type="evidence" value="ECO:0007669"/>
    <property type="project" value="UniProtKB-SubCell"/>
</dbReference>
<dbReference type="Pfam" id="PF26216">
    <property type="entry name" value="GDPGP1_C"/>
    <property type="match status" value="1"/>
</dbReference>
<evidence type="ECO:0000256" key="3">
    <source>
        <dbReference type="ARBA" id="ARBA00022490"/>
    </source>
</evidence>
<evidence type="ECO:0000256" key="5">
    <source>
        <dbReference type="ARBA" id="ARBA00022679"/>
    </source>
</evidence>
<evidence type="ECO:0000313" key="12">
    <source>
        <dbReference type="Proteomes" id="UP000092600"/>
    </source>
</evidence>
<reference evidence="11 12" key="1">
    <citation type="journal article" date="2016" name="DNA Res.">
        <title>The draft genome of MD-2 pineapple using hybrid error correction of long reads.</title>
        <authorList>
            <person name="Redwan R.M."/>
            <person name="Saidin A."/>
            <person name="Kumar S.V."/>
        </authorList>
    </citation>
    <scope>NUCLEOTIDE SEQUENCE [LARGE SCALE GENOMIC DNA]</scope>
    <source>
        <strain evidence="12">cv. MD2</strain>
        <tissue evidence="11">Leaf</tissue>
    </source>
</reference>
<dbReference type="GO" id="GO:0006006">
    <property type="term" value="P:glucose metabolic process"/>
    <property type="evidence" value="ECO:0007669"/>
    <property type="project" value="TreeGrafter"/>
</dbReference>
<feature type="domain" description="GDPGP1-like N-terminal" evidence="10">
    <location>
        <begin position="63"/>
        <end position="228"/>
    </location>
</feature>
<accession>A0A199V4C7</accession>
<dbReference type="InterPro" id="IPR026506">
    <property type="entry name" value="GDPGP"/>
</dbReference>
<evidence type="ECO:0000256" key="1">
    <source>
        <dbReference type="ARBA" id="ARBA00004496"/>
    </source>
</evidence>
<dbReference type="AlphaFoldDB" id="A0A199V4C7"/>
<evidence type="ECO:0000256" key="7">
    <source>
        <dbReference type="ARBA" id="ARBA00022741"/>
    </source>
</evidence>
<dbReference type="PANTHER" id="PTHR20884:SF9">
    <property type="entry name" value="OS12G0612100 PROTEIN"/>
    <property type="match status" value="1"/>
</dbReference>
<keyword evidence="4" id="KW-0344">Guanine-nucleotide releasing factor</keyword>
<keyword evidence="7" id="KW-0547">Nucleotide-binding</keyword>
<dbReference type="STRING" id="4615.A0A199V4C7"/>
<dbReference type="PANTHER" id="PTHR20884">
    <property type="entry name" value="GDP-D-GLUCOSE PHOSPHORYLASE 1"/>
    <property type="match status" value="1"/>
</dbReference>
<dbReference type="Pfam" id="PF26217">
    <property type="entry name" value="GDPGP1_N"/>
    <property type="match status" value="1"/>
</dbReference>
<comment type="similarity">
    <text evidence="2">Belongs to the GDPGP1 family.</text>
</comment>
<dbReference type="GO" id="GO:0005085">
    <property type="term" value="F:guanyl-nucleotide exchange factor activity"/>
    <property type="evidence" value="ECO:0007669"/>
    <property type="project" value="UniProtKB-KW"/>
</dbReference>
<name>A0A199V4C7_ANACO</name>
<evidence type="ECO:0000256" key="6">
    <source>
        <dbReference type="ARBA" id="ARBA00022695"/>
    </source>
</evidence>
<evidence type="ECO:0000259" key="9">
    <source>
        <dbReference type="Pfam" id="PF26216"/>
    </source>
</evidence>
<dbReference type="EMBL" id="LSRQ01003339">
    <property type="protein sequence ID" value="OAY71710.1"/>
    <property type="molecule type" value="Genomic_DNA"/>
</dbReference>
<dbReference type="InterPro" id="IPR058865">
    <property type="entry name" value="GDPGP1_C"/>
</dbReference>
<evidence type="ECO:0000256" key="8">
    <source>
        <dbReference type="ARBA" id="ARBA00022801"/>
    </source>
</evidence>
<keyword evidence="3" id="KW-0963">Cytoplasm</keyword>
<protein>
    <submittedName>
        <fullName evidence="11">GDP-L-galactose phosphorylase 1</fullName>
    </submittedName>
</protein>
<feature type="domain" description="GDPGP1-like C-terminal" evidence="9">
    <location>
        <begin position="239"/>
        <end position="371"/>
    </location>
</feature>
<evidence type="ECO:0000313" key="11">
    <source>
        <dbReference type="EMBL" id="OAY71710.1"/>
    </source>
</evidence>
<keyword evidence="5" id="KW-0808">Transferase</keyword>
<dbReference type="InterPro" id="IPR058866">
    <property type="entry name" value="GDPGP1_N"/>
</dbReference>
<keyword evidence="6" id="KW-0548">Nucleotidyltransferase</keyword>
<evidence type="ECO:0000256" key="4">
    <source>
        <dbReference type="ARBA" id="ARBA00022658"/>
    </source>
</evidence>
<keyword evidence="8" id="KW-0378">Hydrolase</keyword>
<dbReference type="Proteomes" id="UP000092600">
    <property type="component" value="Unassembled WGS sequence"/>
</dbReference>
<comment type="subcellular location">
    <subcellularLocation>
        <location evidence="1">Cytoplasm</location>
    </subcellularLocation>
</comment>
<sequence>MVSVTQVEGEYPFLRQNSSSEQSKGDQVPPKGIKTHLYSLGVIPKDNDACGGSFTAEDSQSLLDTFLLSQWEYHAWRGQLEYDVTACEFKVISGRKKFIVQLNNRWNAQFLKEFENNFLEPLRFMKSNYMKNCKEEILFCVCQGEKESSELLPLTVLPKDGVLIIANGNPVEYGHVYLVPYVSHQLPLFWDRKILGLVTQIAVEVNNSSFRVLLDNASTTSGHIHFQANYFANPLPVELFPTISAYEDVLITDTQICEVMDYPLKTLVFMSKNLKSLVALVTKICSTLHSQNTAFNLLITDCGTKIYLFPQVKNVTMECQLFPWECGGYFVCNNEANYENISETEISKHLASVSLDDGSFKAFKHVCFSIAVNLVD</sequence>
<evidence type="ECO:0000256" key="2">
    <source>
        <dbReference type="ARBA" id="ARBA00006451"/>
    </source>
</evidence>
<gene>
    <name evidence="11" type="ORF">ACMD2_22987</name>
</gene>